<proteinExistence type="predicted"/>
<feature type="domain" description="Halobacterial output" evidence="1">
    <location>
        <begin position="9"/>
        <end position="71"/>
    </location>
</feature>
<gene>
    <name evidence="2" type="ORF">NDI56_01070</name>
</gene>
<dbReference type="RefSeq" id="WP_310917556.1">
    <property type="nucleotide sequence ID" value="NZ_JAMQON010000001.1"/>
</dbReference>
<sequence>MKDNVGLERAVVLAVARSEGIEPAALREPLFDALDGDALDRLFRDTTGHVTFEYQGYEVTVSSDGDVSLEPSVE</sequence>
<reference evidence="2 3" key="1">
    <citation type="submission" date="2022-06" db="EMBL/GenBank/DDBJ databases">
        <title>Haloarcula sp. a new haloarchaeum isolate from saline soil.</title>
        <authorList>
            <person name="Strakova D."/>
            <person name="Galisteo C."/>
            <person name="Sanchez-Porro C."/>
            <person name="Ventosa A."/>
        </authorList>
    </citation>
    <scope>NUCLEOTIDE SEQUENCE [LARGE SCALE GENOMIC DNA]</scope>
    <source>
        <strain evidence="2 3">S1CR25-12</strain>
    </source>
</reference>
<keyword evidence="3" id="KW-1185">Reference proteome</keyword>
<dbReference type="InterPro" id="IPR040624">
    <property type="entry name" value="HalOD1"/>
</dbReference>
<comment type="caution">
    <text evidence="2">The sequence shown here is derived from an EMBL/GenBank/DDBJ whole genome shotgun (WGS) entry which is preliminary data.</text>
</comment>
<organism evidence="2 3">
    <name type="scientific">Haloarcula saliterrae</name>
    <dbReference type="NCBI Taxonomy" id="2950534"/>
    <lineage>
        <taxon>Archaea</taxon>
        <taxon>Methanobacteriati</taxon>
        <taxon>Methanobacteriota</taxon>
        <taxon>Stenosarchaea group</taxon>
        <taxon>Halobacteria</taxon>
        <taxon>Halobacteriales</taxon>
        <taxon>Haloarculaceae</taxon>
        <taxon>Haloarcula</taxon>
    </lineage>
</organism>
<accession>A0ABU2F6W5</accession>
<dbReference type="Pfam" id="PF18545">
    <property type="entry name" value="HalOD1"/>
    <property type="match status" value="1"/>
</dbReference>
<protein>
    <recommendedName>
        <fullName evidence="1">Halobacterial output domain-containing protein</fullName>
    </recommendedName>
</protein>
<evidence type="ECO:0000259" key="1">
    <source>
        <dbReference type="Pfam" id="PF18545"/>
    </source>
</evidence>
<evidence type="ECO:0000313" key="2">
    <source>
        <dbReference type="EMBL" id="MDS0257994.1"/>
    </source>
</evidence>
<dbReference type="EMBL" id="JAMQON010000001">
    <property type="protein sequence ID" value="MDS0257994.1"/>
    <property type="molecule type" value="Genomic_DNA"/>
</dbReference>
<dbReference type="Proteomes" id="UP001259659">
    <property type="component" value="Unassembled WGS sequence"/>
</dbReference>
<evidence type="ECO:0000313" key="3">
    <source>
        <dbReference type="Proteomes" id="UP001259659"/>
    </source>
</evidence>
<name>A0ABU2F6W5_9EURY</name>